<feature type="compositionally biased region" description="Basic residues" evidence="1">
    <location>
        <begin position="83"/>
        <end position="104"/>
    </location>
</feature>
<dbReference type="KEGG" id="tps:THAPSDRAFT_11516"/>
<dbReference type="GeneID" id="7448526"/>
<feature type="compositionally biased region" description="Low complexity" evidence="1">
    <location>
        <begin position="1"/>
        <end position="18"/>
    </location>
</feature>
<dbReference type="InParanoid" id="B8CER7"/>
<dbReference type="eggNOG" id="ENOG502TCWD">
    <property type="taxonomic scope" value="Eukaryota"/>
</dbReference>
<dbReference type="RefSeq" id="XP_002294723.1">
    <property type="nucleotide sequence ID" value="XM_002294687.1"/>
</dbReference>
<feature type="region of interest" description="Disordered" evidence="1">
    <location>
        <begin position="42"/>
        <end position="110"/>
    </location>
</feature>
<evidence type="ECO:0000313" key="3">
    <source>
        <dbReference type="Proteomes" id="UP000001449"/>
    </source>
</evidence>
<proteinExistence type="predicted"/>
<feature type="region of interest" description="Disordered" evidence="1">
    <location>
        <begin position="1"/>
        <end position="26"/>
    </location>
</feature>
<dbReference type="OMA" id="PWVFVDA"/>
<dbReference type="PaxDb" id="35128-Thaps11516"/>
<accession>B8CER7</accession>
<sequence>MSRARASSGDRGSQQSQSKHFLPSLDGSGIICSVIGAGDDDSELQYSNSQPDSRVGRSSPYRRGPRINDGAVNTSNRYVQHQQVHHPPPHNHNHPIQQQRRKKEQHAPHPMQNKVIIATTTIEDTMMNDNASSRKYSYYNPASVLEASSSARTTSRLANEQAESKRQALVQKLTSYTRGMDRRQVLRTINDVSVFPKMHTLKLGVVEDIAEAEREAARERGVLNGVKFLQLGMVGGKPQPKNHPNQPIDSYFLRTLREICGHMCDMDGVSADPMALYGGLLLRLSRSTSERDAMEVITKWLGGKELVVLPLKRRHHCRYISGNDDSNNEEKENAKPAQPIDVELYVESGNVHAKVKMNHEFGIYRKADLESHGLTSELSQWNKLVSQNNNKLQLQSIQYQTLASGIVDTLKPWVFVDADVVERINFGSGSSVRLLYVGAPERKNSGYSAVC</sequence>
<name>B8CER7_THAPS</name>
<dbReference type="AlphaFoldDB" id="B8CER7"/>
<keyword evidence="3" id="KW-1185">Reference proteome</keyword>
<dbReference type="HOGENOM" id="CLU_607652_0_0_1"/>
<evidence type="ECO:0000313" key="2">
    <source>
        <dbReference type="EMBL" id="EED88083.1"/>
    </source>
</evidence>
<protein>
    <submittedName>
        <fullName evidence="2">Uncharacterized protein</fullName>
    </submittedName>
</protein>
<reference evidence="2 3" key="2">
    <citation type="journal article" date="2008" name="Nature">
        <title>The Phaeodactylum genome reveals the evolutionary history of diatom genomes.</title>
        <authorList>
            <person name="Bowler C."/>
            <person name="Allen A.E."/>
            <person name="Badger J.H."/>
            <person name="Grimwood J."/>
            <person name="Jabbari K."/>
            <person name="Kuo A."/>
            <person name="Maheswari U."/>
            <person name="Martens C."/>
            <person name="Maumus F."/>
            <person name="Otillar R.P."/>
            <person name="Rayko E."/>
            <person name="Salamov A."/>
            <person name="Vandepoele K."/>
            <person name="Beszteri B."/>
            <person name="Gruber A."/>
            <person name="Heijde M."/>
            <person name="Katinka M."/>
            <person name="Mock T."/>
            <person name="Valentin K."/>
            <person name="Verret F."/>
            <person name="Berges J.A."/>
            <person name="Brownlee C."/>
            <person name="Cadoret J.P."/>
            <person name="Chiovitti A."/>
            <person name="Choi C.J."/>
            <person name="Coesel S."/>
            <person name="De Martino A."/>
            <person name="Detter J.C."/>
            <person name="Durkin C."/>
            <person name="Falciatore A."/>
            <person name="Fournet J."/>
            <person name="Haruta M."/>
            <person name="Huysman M.J."/>
            <person name="Jenkins B.D."/>
            <person name="Jiroutova K."/>
            <person name="Jorgensen R.E."/>
            <person name="Joubert Y."/>
            <person name="Kaplan A."/>
            <person name="Kroger N."/>
            <person name="Kroth P.G."/>
            <person name="La Roche J."/>
            <person name="Lindquist E."/>
            <person name="Lommer M."/>
            <person name="Martin-Jezequel V."/>
            <person name="Lopez P.J."/>
            <person name="Lucas S."/>
            <person name="Mangogna M."/>
            <person name="McGinnis K."/>
            <person name="Medlin L.K."/>
            <person name="Montsant A."/>
            <person name="Oudot-Le Secq M.P."/>
            <person name="Napoli C."/>
            <person name="Obornik M."/>
            <person name="Parker M.S."/>
            <person name="Petit J.L."/>
            <person name="Porcel B.M."/>
            <person name="Poulsen N."/>
            <person name="Robison M."/>
            <person name="Rychlewski L."/>
            <person name="Rynearson T.A."/>
            <person name="Schmutz J."/>
            <person name="Shapiro H."/>
            <person name="Siaut M."/>
            <person name="Stanley M."/>
            <person name="Sussman M.R."/>
            <person name="Taylor A.R."/>
            <person name="Vardi A."/>
            <person name="von Dassow P."/>
            <person name="Vyverman W."/>
            <person name="Willis A."/>
            <person name="Wyrwicz L.S."/>
            <person name="Rokhsar D.S."/>
            <person name="Weissenbach J."/>
            <person name="Armbrust E.V."/>
            <person name="Green B.R."/>
            <person name="Van de Peer Y."/>
            <person name="Grigoriev I.V."/>
        </authorList>
    </citation>
    <scope>NUCLEOTIDE SEQUENCE [LARGE SCALE GENOMIC DNA]</scope>
    <source>
        <strain evidence="2 3">CCMP1335</strain>
    </source>
</reference>
<reference evidence="2 3" key="1">
    <citation type="journal article" date="2004" name="Science">
        <title>The genome of the diatom Thalassiosira pseudonana: ecology, evolution, and metabolism.</title>
        <authorList>
            <person name="Armbrust E.V."/>
            <person name="Berges J.A."/>
            <person name="Bowler C."/>
            <person name="Green B.R."/>
            <person name="Martinez D."/>
            <person name="Putnam N.H."/>
            <person name="Zhou S."/>
            <person name="Allen A.E."/>
            <person name="Apt K.E."/>
            <person name="Bechner M."/>
            <person name="Brzezinski M.A."/>
            <person name="Chaal B.K."/>
            <person name="Chiovitti A."/>
            <person name="Davis A.K."/>
            <person name="Demarest M.S."/>
            <person name="Detter J.C."/>
            <person name="Glavina T."/>
            <person name="Goodstein D."/>
            <person name="Hadi M.Z."/>
            <person name="Hellsten U."/>
            <person name="Hildebrand M."/>
            <person name="Jenkins B.D."/>
            <person name="Jurka J."/>
            <person name="Kapitonov V.V."/>
            <person name="Kroger N."/>
            <person name="Lau W.W."/>
            <person name="Lane T.W."/>
            <person name="Larimer F.W."/>
            <person name="Lippmeier J.C."/>
            <person name="Lucas S."/>
            <person name="Medina M."/>
            <person name="Montsant A."/>
            <person name="Obornik M."/>
            <person name="Parker M.S."/>
            <person name="Palenik B."/>
            <person name="Pazour G.J."/>
            <person name="Richardson P.M."/>
            <person name="Rynearson T.A."/>
            <person name="Saito M.A."/>
            <person name="Schwartz D.C."/>
            <person name="Thamatrakoln K."/>
            <person name="Valentin K."/>
            <person name="Vardi A."/>
            <person name="Wilkerson F.P."/>
            <person name="Rokhsar D.S."/>
        </authorList>
    </citation>
    <scope>NUCLEOTIDE SEQUENCE [LARGE SCALE GENOMIC DNA]</scope>
    <source>
        <strain evidence="2 3">CCMP1335</strain>
    </source>
</reference>
<dbReference type="Proteomes" id="UP000001449">
    <property type="component" value="Chromosome 20"/>
</dbReference>
<evidence type="ECO:0000256" key="1">
    <source>
        <dbReference type="SAM" id="MobiDB-lite"/>
    </source>
</evidence>
<organism evidence="2 3">
    <name type="scientific">Thalassiosira pseudonana</name>
    <name type="common">Marine diatom</name>
    <name type="synonym">Cyclotella nana</name>
    <dbReference type="NCBI Taxonomy" id="35128"/>
    <lineage>
        <taxon>Eukaryota</taxon>
        <taxon>Sar</taxon>
        <taxon>Stramenopiles</taxon>
        <taxon>Ochrophyta</taxon>
        <taxon>Bacillariophyta</taxon>
        <taxon>Coscinodiscophyceae</taxon>
        <taxon>Thalassiosirophycidae</taxon>
        <taxon>Thalassiosirales</taxon>
        <taxon>Thalassiosiraceae</taxon>
        <taxon>Thalassiosira</taxon>
    </lineage>
</organism>
<gene>
    <name evidence="2" type="ORF">THAPSDRAFT_11516</name>
</gene>
<dbReference type="EMBL" id="CM000652">
    <property type="protein sequence ID" value="EED88083.1"/>
    <property type="molecule type" value="Genomic_DNA"/>
</dbReference>